<accession>A0A8S5QU53</accession>
<evidence type="ECO:0000313" key="1">
    <source>
        <dbReference type="EMBL" id="DAE22385.1"/>
    </source>
</evidence>
<reference evidence="1" key="1">
    <citation type="journal article" date="2021" name="Proc. Natl. Acad. Sci. U.S.A.">
        <title>A Catalog of Tens of Thousands of Viruses from Human Metagenomes Reveals Hidden Associations with Chronic Diseases.</title>
        <authorList>
            <person name="Tisza M.J."/>
            <person name="Buck C.B."/>
        </authorList>
    </citation>
    <scope>NUCLEOTIDE SEQUENCE</scope>
    <source>
        <strain evidence="1">Ctf4O12</strain>
    </source>
</reference>
<sequence>MRTVIAVDLNTMRELADEEARVRSEKIDWCEAAYREEAVRRVEERREVQQMIEAREAFRIRSLGDISRKAFRAAVQLDMARDLYSHKDAEHVRQLLETARDALIEACKYARGEATK</sequence>
<proteinExistence type="predicted"/>
<organism evidence="1">
    <name type="scientific">Siphoviridae sp. ctf4O12</name>
    <dbReference type="NCBI Taxonomy" id="2826410"/>
    <lineage>
        <taxon>Viruses</taxon>
        <taxon>Duplodnaviria</taxon>
        <taxon>Heunggongvirae</taxon>
        <taxon>Uroviricota</taxon>
        <taxon>Caudoviricetes</taxon>
    </lineage>
</organism>
<dbReference type="EMBL" id="BK015732">
    <property type="protein sequence ID" value="DAE22385.1"/>
    <property type="molecule type" value="Genomic_DNA"/>
</dbReference>
<name>A0A8S5QU53_9CAUD</name>
<protein>
    <submittedName>
        <fullName evidence="1">Uncharacterized protein</fullName>
    </submittedName>
</protein>